<protein>
    <submittedName>
        <fullName evidence="1">Uncharacterized protein</fullName>
    </submittedName>
</protein>
<name>A0A412YEL7_BACFG</name>
<gene>
    <name evidence="1" type="ORF">DWW08_07710</name>
</gene>
<dbReference type="AlphaFoldDB" id="A0A412YEL7"/>
<accession>A0A412YEL7</accession>
<evidence type="ECO:0000313" key="1">
    <source>
        <dbReference type="EMBL" id="RGV55758.1"/>
    </source>
</evidence>
<reference evidence="1 2" key="1">
    <citation type="submission" date="2018-08" db="EMBL/GenBank/DDBJ databases">
        <title>A genome reference for cultivated species of the human gut microbiota.</title>
        <authorList>
            <person name="Zou Y."/>
            <person name="Xue W."/>
            <person name="Luo G."/>
        </authorList>
    </citation>
    <scope>NUCLEOTIDE SEQUENCE [LARGE SCALE GENOMIC DNA]</scope>
    <source>
        <strain evidence="1 2">AF14-26</strain>
    </source>
</reference>
<organism evidence="1 2">
    <name type="scientific">Bacteroides fragilis</name>
    <dbReference type="NCBI Taxonomy" id="817"/>
    <lineage>
        <taxon>Bacteria</taxon>
        <taxon>Pseudomonadati</taxon>
        <taxon>Bacteroidota</taxon>
        <taxon>Bacteroidia</taxon>
        <taxon>Bacteroidales</taxon>
        <taxon>Bacteroidaceae</taxon>
        <taxon>Bacteroides</taxon>
    </lineage>
</organism>
<evidence type="ECO:0000313" key="2">
    <source>
        <dbReference type="Proteomes" id="UP000286270"/>
    </source>
</evidence>
<dbReference type="Proteomes" id="UP000286270">
    <property type="component" value="Unassembled WGS sequence"/>
</dbReference>
<comment type="caution">
    <text evidence="1">The sequence shown here is derived from an EMBL/GenBank/DDBJ whole genome shotgun (WGS) entry which is preliminary data.</text>
</comment>
<sequence length="62" mass="7140">MYFENIRTYGGNATVFRGKCFLLSEQKLPSFREKPGSSSPGARFSPSESSRFYLFISWLICF</sequence>
<dbReference type="EMBL" id="QRZH01000005">
    <property type="protein sequence ID" value="RGV55758.1"/>
    <property type="molecule type" value="Genomic_DNA"/>
</dbReference>
<proteinExistence type="predicted"/>